<proteinExistence type="predicted"/>
<dbReference type="Proteomes" id="UP001497516">
    <property type="component" value="Chromosome 6"/>
</dbReference>
<dbReference type="AlphaFoldDB" id="A0AAV2FCD2"/>
<accession>A0AAV2FCD2</accession>
<protein>
    <submittedName>
        <fullName evidence="1">Uncharacterized protein</fullName>
    </submittedName>
</protein>
<dbReference type="EMBL" id="OZ034819">
    <property type="protein sequence ID" value="CAL1395925.1"/>
    <property type="molecule type" value="Genomic_DNA"/>
</dbReference>
<evidence type="ECO:0000313" key="2">
    <source>
        <dbReference type="Proteomes" id="UP001497516"/>
    </source>
</evidence>
<gene>
    <name evidence="1" type="ORF">LTRI10_LOCUS36320</name>
</gene>
<organism evidence="1 2">
    <name type="scientific">Linum trigynum</name>
    <dbReference type="NCBI Taxonomy" id="586398"/>
    <lineage>
        <taxon>Eukaryota</taxon>
        <taxon>Viridiplantae</taxon>
        <taxon>Streptophyta</taxon>
        <taxon>Embryophyta</taxon>
        <taxon>Tracheophyta</taxon>
        <taxon>Spermatophyta</taxon>
        <taxon>Magnoliopsida</taxon>
        <taxon>eudicotyledons</taxon>
        <taxon>Gunneridae</taxon>
        <taxon>Pentapetalae</taxon>
        <taxon>rosids</taxon>
        <taxon>fabids</taxon>
        <taxon>Malpighiales</taxon>
        <taxon>Linaceae</taxon>
        <taxon>Linum</taxon>
    </lineage>
</organism>
<evidence type="ECO:0000313" key="1">
    <source>
        <dbReference type="EMBL" id="CAL1395925.1"/>
    </source>
</evidence>
<reference evidence="1 2" key="1">
    <citation type="submission" date="2024-04" db="EMBL/GenBank/DDBJ databases">
        <authorList>
            <person name="Fracassetti M."/>
        </authorList>
    </citation>
    <scope>NUCLEOTIDE SEQUENCE [LARGE SCALE GENOMIC DNA]</scope>
</reference>
<name>A0AAV2FCD2_9ROSI</name>
<sequence length="93" mass="10741">MSQLRFQYEWRLEKKTPRTEDSLWVTNTILLLLILPSTVHFKASLTTRHLYHSPPSVFLCLCHLLVSLTRLPPAPPPIILKVRLEVGSLRLAK</sequence>
<keyword evidence="2" id="KW-1185">Reference proteome</keyword>